<gene>
    <name evidence="1" type="ORF">E5990_02585</name>
</gene>
<evidence type="ECO:0000313" key="2">
    <source>
        <dbReference type="Proteomes" id="UP000305401"/>
    </source>
</evidence>
<dbReference type="EC" id="6.3.3.2" evidence="1"/>
<organism evidence="1 2">
    <name type="scientific">Muribaculum caecicola</name>
    <dbReference type="NCBI Taxonomy" id="3038144"/>
    <lineage>
        <taxon>Bacteria</taxon>
        <taxon>Pseudomonadati</taxon>
        <taxon>Bacteroidota</taxon>
        <taxon>Bacteroidia</taxon>
        <taxon>Bacteroidales</taxon>
        <taxon>Muribaculaceae</taxon>
        <taxon>Muribaculum</taxon>
    </lineage>
</organism>
<evidence type="ECO:0000313" key="1">
    <source>
        <dbReference type="EMBL" id="THG54524.1"/>
    </source>
</evidence>
<keyword evidence="2" id="KW-1185">Reference proteome</keyword>
<sequence>MKKEQIRLLIRAHKALLSSEERKNSAIKVWEAVERTGAFIMAERVLLYNSLPDELDTHSFIEKWQNKKRLYLPRVNGVTLDILPCDGREMPTGAFCISEPVGTDVERIENIDLVIVPAVAYDRTGSRVGRGKGYYDRLLASTLATKIGVGYDFQVIDDIIETDSHDVPVDIVITENRTIRAIIKNKTNT</sequence>
<accession>A0AC61S7E8</accession>
<name>A0AC61S7E8_9BACT</name>
<protein>
    <submittedName>
        <fullName evidence="1">5-formyltetrahydrofolate cyclo-ligase</fullName>
        <ecNumber evidence="1">6.3.3.2</ecNumber>
    </submittedName>
</protein>
<dbReference type="EMBL" id="SSTG01000016">
    <property type="protein sequence ID" value="THG54524.1"/>
    <property type="molecule type" value="Genomic_DNA"/>
</dbReference>
<dbReference type="Proteomes" id="UP000305401">
    <property type="component" value="Unassembled WGS sequence"/>
</dbReference>
<proteinExistence type="predicted"/>
<keyword evidence="1" id="KW-0436">Ligase</keyword>
<comment type="caution">
    <text evidence="1">The sequence shown here is derived from an EMBL/GenBank/DDBJ whole genome shotgun (WGS) entry which is preliminary data.</text>
</comment>
<reference evidence="1" key="1">
    <citation type="submission" date="2019-04" db="EMBL/GenBank/DDBJ databases">
        <title>Microbes associate with the intestines of laboratory mice.</title>
        <authorList>
            <person name="Navarre W."/>
            <person name="Wong E."/>
            <person name="Huang K.C."/>
            <person name="Tropini C."/>
            <person name="Ng K."/>
            <person name="Yu B."/>
        </authorList>
    </citation>
    <scope>NUCLEOTIDE SEQUENCE</scope>
    <source>
        <strain evidence="1">NM86_A22</strain>
    </source>
</reference>